<reference evidence="1" key="1">
    <citation type="submission" date="2020-05" db="EMBL/GenBank/DDBJ databases">
        <title>Mycena genomes resolve the evolution of fungal bioluminescence.</title>
        <authorList>
            <person name="Tsai I.J."/>
        </authorList>
    </citation>
    <scope>NUCLEOTIDE SEQUENCE</scope>
    <source>
        <strain evidence="1">CCC161011</strain>
    </source>
</reference>
<organism evidence="1 2">
    <name type="scientific">Mycena venus</name>
    <dbReference type="NCBI Taxonomy" id="2733690"/>
    <lineage>
        <taxon>Eukaryota</taxon>
        <taxon>Fungi</taxon>
        <taxon>Dikarya</taxon>
        <taxon>Basidiomycota</taxon>
        <taxon>Agaricomycotina</taxon>
        <taxon>Agaricomycetes</taxon>
        <taxon>Agaricomycetidae</taxon>
        <taxon>Agaricales</taxon>
        <taxon>Marasmiineae</taxon>
        <taxon>Mycenaceae</taxon>
        <taxon>Mycena</taxon>
    </lineage>
</organism>
<evidence type="ECO:0000313" key="2">
    <source>
        <dbReference type="Proteomes" id="UP000620124"/>
    </source>
</evidence>
<name>A0A8H6Y489_9AGAR</name>
<keyword evidence="2" id="KW-1185">Reference proteome</keyword>
<proteinExistence type="predicted"/>
<protein>
    <submittedName>
        <fullName evidence="1">F-box domain-containing protein</fullName>
    </submittedName>
</protein>
<dbReference type="AlphaFoldDB" id="A0A8H6Y489"/>
<dbReference type="OrthoDB" id="2269034at2759"/>
<dbReference type="Proteomes" id="UP000620124">
    <property type="component" value="Unassembled WGS sequence"/>
</dbReference>
<gene>
    <name evidence="1" type="ORF">MVEN_01204000</name>
</gene>
<accession>A0A8H6Y489</accession>
<dbReference type="EMBL" id="JACAZI010000009">
    <property type="protein sequence ID" value="KAF7352397.1"/>
    <property type="molecule type" value="Genomic_DNA"/>
</dbReference>
<sequence>MEAPLLLTHVCRAWRQIAITTPALWTTFDIQNASSLPRLPEIATAWFERARKCSLSVRIHGSLKANVTFLAFMEPFRKHSREMRSLELHTGVEDFNAMDAHFEALDLSLLQKLLLRHLNDSDEDFPTTTIRMFHNVPLLHDVLMAEVPPTFVALPWQQLTKFTGERYTVEECLDALRLMPNLVDCSFCVFDDDTDGLEIFSHPNIQHLTLFESTPQVNLYASDFGEGASSARILTLVTLPALQTLEIQGVDDFEEDELDLFLSRSSPPLRKLIVRPLPSWEGCTTLQFNTPFTGLGLAELEIWHPSRAFLGLFFNFLGWDSGLLPQLRKLSLQGCGAGHGVADVYEILLMAAVPIAKRRAGVAGYAQLQSFHAVHQTFDGVYESTEYPEKILLPFRILKASGLDVYIQVGSQKESVI</sequence>
<evidence type="ECO:0000313" key="1">
    <source>
        <dbReference type="EMBL" id="KAF7352397.1"/>
    </source>
</evidence>
<comment type="caution">
    <text evidence="1">The sequence shown here is derived from an EMBL/GenBank/DDBJ whole genome shotgun (WGS) entry which is preliminary data.</text>
</comment>